<feature type="signal peptide" evidence="1">
    <location>
        <begin position="1"/>
        <end position="27"/>
    </location>
</feature>
<organism evidence="2 3">
    <name type="scientific">Allochromatium warmingii</name>
    <name type="common">Chromatium warmingii</name>
    <dbReference type="NCBI Taxonomy" id="61595"/>
    <lineage>
        <taxon>Bacteria</taxon>
        <taxon>Pseudomonadati</taxon>
        <taxon>Pseudomonadota</taxon>
        <taxon>Gammaproteobacteria</taxon>
        <taxon>Chromatiales</taxon>
        <taxon>Chromatiaceae</taxon>
        <taxon>Allochromatium</taxon>
    </lineage>
</organism>
<accession>A0A1H3DS84</accession>
<evidence type="ECO:0000256" key="1">
    <source>
        <dbReference type="SAM" id="SignalP"/>
    </source>
</evidence>
<protein>
    <recommendedName>
        <fullName evidence="4">MetA-pathway of phenol degradation</fullName>
    </recommendedName>
</protein>
<dbReference type="RefSeq" id="WP_177168978.1">
    <property type="nucleotide sequence ID" value="NZ_FNOW01000009.1"/>
</dbReference>
<feature type="chain" id="PRO_5011776547" description="MetA-pathway of phenol degradation" evidence="1">
    <location>
        <begin position="28"/>
        <end position="327"/>
    </location>
</feature>
<dbReference type="Proteomes" id="UP000198672">
    <property type="component" value="Unassembled WGS sequence"/>
</dbReference>
<evidence type="ECO:0008006" key="4">
    <source>
        <dbReference type="Google" id="ProtNLM"/>
    </source>
</evidence>
<name>A0A1H3DS84_ALLWA</name>
<dbReference type="AlphaFoldDB" id="A0A1H3DS84"/>
<keyword evidence="1" id="KW-0732">Signal</keyword>
<evidence type="ECO:0000313" key="3">
    <source>
        <dbReference type="Proteomes" id="UP000198672"/>
    </source>
</evidence>
<reference evidence="3" key="1">
    <citation type="submission" date="2016-10" db="EMBL/GenBank/DDBJ databases">
        <authorList>
            <person name="Varghese N."/>
            <person name="Submissions S."/>
        </authorList>
    </citation>
    <scope>NUCLEOTIDE SEQUENCE [LARGE SCALE GENOMIC DNA]</scope>
    <source>
        <strain evidence="3">DSM 173</strain>
    </source>
</reference>
<dbReference type="PROSITE" id="PS51257">
    <property type="entry name" value="PROKAR_LIPOPROTEIN"/>
    <property type="match status" value="1"/>
</dbReference>
<gene>
    <name evidence="2" type="ORF">SAMN05421644_10976</name>
</gene>
<keyword evidence="3" id="KW-1185">Reference proteome</keyword>
<evidence type="ECO:0000313" key="2">
    <source>
        <dbReference type="EMBL" id="SDX68544.1"/>
    </source>
</evidence>
<dbReference type="STRING" id="61595.SAMN05421644_10976"/>
<dbReference type="EMBL" id="FNOW01000009">
    <property type="protein sequence ID" value="SDX68544.1"/>
    <property type="molecule type" value="Genomic_DNA"/>
</dbReference>
<sequence length="327" mass="36990">MKQLGNLAVKWSAVQFVLLLGCFDAQGADMSSPPPPAAPNAPDLPWYDDGQVYITDRLQAVALWLDDFFADPRIETQKHASARLSVLFNAFYSGVENADHDGVRFRGGADLPHFDERLRLLITSDAESAMTGRDLAGTAQDEIKETEGSVGLGYLVSRRPKSKFRVSGSLSGGLTPEVRFTARHIYTQPWTATTTSHLTSTLYWRSEDGSGISTLFDYEWVADPNTLWRYTLFGNYGEQTKVIDWSSQVLWARRLNDQEAIQVRGGIQGVDKPDAVINEGWIKFGYRRNLWRSWLFFEMEPGLSWAIQEEYAVEPTIALRLEVHFRR</sequence>
<proteinExistence type="predicted"/>